<evidence type="ECO:0000313" key="2">
    <source>
        <dbReference type="Proteomes" id="UP000593577"/>
    </source>
</evidence>
<dbReference type="EMBL" id="JABFAA010308039">
    <property type="protein sequence ID" value="MBA0701603.1"/>
    <property type="molecule type" value="Genomic_DNA"/>
</dbReference>
<evidence type="ECO:0000313" key="1">
    <source>
        <dbReference type="EMBL" id="MBA0701603.1"/>
    </source>
</evidence>
<reference evidence="1 2" key="1">
    <citation type="journal article" date="2019" name="Genome Biol. Evol.">
        <title>Insights into the evolution of the New World diploid cottons (Gossypium, subgenus Houzingenia) based on genome sequencing.</title>
        <authorList>
            <person name="Grover C.E."/>
            <person name="Arick M.A. 2nd"/>
            <person name="Thrash A."/>
            <person name="Conover J.L."/>
            <person name="Sanders W.S."/>
            <person name="Peterson D.G."/>
            <person name="Frelichowski J.E."/>
            <person name="Scheffler J.A."/>
            <person name="Scheffler B.E."/>
            <person name="Wendel J.F."/>
        </authorList>
    </citation>
    <scope>NUCLEOTIDE SEQUENCE [LARGE SCALE GENOMIC DNA]</scope>
    <source>
        <strain evidence="1">185</strain>
        <tissue evidence="1">Leaf</tissue>
    </source>
</reference>
<protein>
    <submittedName>
        <fullName evidence="1">Uncharacterized protein</fullName>
    </submittedName>
</protein>
<gene>
    <name evidence="1" type="ORF">Goari_022916</name>
</gene>
<organism evidence="1 2">
    <name type="scientific">Gossypium aridum</name>
    <name type="common">American cotton</name>
    <name type="synonym">Erioxylum aridum</name>
    <dbReference type="NCBI Taxonomy" id="34290"/>
    <lineage>
        <taxon>Eukaryota</taxon>
        <taxon>Viridiplantae</taxon>
        <taxon>Streptophyta</taxon>
        <taxon>Embryophyta</taxon>
        <taxon>Tracheophyta</taxon>
        <taxon>Spermatophyta</taxon>
        <taxon>Magnoliopsida</taxon>
        <taxon>eudicotyledons</taxon>
        <taxon>Gunneridae</taxon>
        <taxon>Pentapetalae</taxon>
        <taxon>rosids</taxon>
        <taxon>malvids</taxon>
        <taxon>Malvales</taxon>
        <taxon>Malvaceae</taxon>
        <taxon>Malvoideae</taxon>
        <taxon>Gossypium</taxon>
    </lineage>
</organism>
<dbReference type="Proteomes" id="UP000593577">
    <property type="component" value="Unassembled WGS sequence"/>
</dbReference>
<name>A0A7J8YPU6_GOSAI</name>
<comment type="caution">
    <text evidence="1">The sequence shown here is derived from an EMBL/GenBank/DDBJ whole genome shotgun (WGS) entry which is preliminary data.</text>
</comment>
<keyword evidence="2" id="KW-1185">Reference proteome</keyword>
<dbReference type="AlphaFoldDB" id="A0A7J8YPU6"/>
<accession>A0A7J8YPU6</accession>
<sequence>MKPLMILVRLTVREISWKTSLKSWTRKLILTLQ</sequence>
<proteinExistence type="predicted"/>